<keyword evidence="1" id="KW-1133">Transmembrane helix</keyword>
<reference evidence="2" key="1">
    <citation type="submission" date="2020-04" db="EMBL/GenBank/DDBJ databases">
        <authorList>
            <person name="Zhang T."/>
        </authorList>
    </citation>
    <scope>NUCLEOTIDE SEQUENCE</scope>
    <source>
        <strain evidence="2">HKST-UBA79</strain>
    </source>
</reference>
<evidence type="ECO:0000256" key="1">
    <source>
        <dbReference type="SAM" id="Phobius"/>
    </source>
</evidence>
<accession>A0A955EAG8</accession>
<evidence type="ECO:0008006" key="4">
    <source>
        <dbReference type="Google" id="ProtNLM"/>
    </source>
</evidence>
<dbReference type="SUPFAM" id="SSF101898">
    <property type="entry name" value="NHL repeat"/>
    <property type="match status" value="1"/>
</dbReference>
<evidence type="ECO:0000313" key="2">
    <source>
        <dbReference type="EMBL" id="MCA9307881.1"/>
    </source>
</evidence>
<reference evidence="2" key="2">
    <citation type="journal article" date="2021" name="Microbiome">
        <title>Successional dynamics and alternative stable states in a saline activated sludge microbial community over 9 years.</title>
        <authorList>
            <person name="Wang Y."/>
            <person name="Ye J."/>
            <person name="Ju F."/>
            <person name="Liu L."/>
            <person name="Boyd J.A."/>
            <person name="Deng Y."/>
            <person name="Parks D.H."/>
            <person name="Jiang X."/>
            <person name="Yin X."/>
            <person name="Woodcroft B.J."/>
            <person name="Tyson G.W."/>
            <person name="Hugenholtz P."/>
            <person name="Polz M.F."/>
            <person name="Zhang T."/>
        </authorList>
    </citation>
    <scope>NUCLEOTIDE SEQUENCE</scope>
    <source>
        <strain evidence="2">HKST-UBA79</strain>
    </source>
</reference>
<evidence type="ECO:0000313" key="3">
    <source>
        <dbReference type="Proteomes" id="UP000740557"/>
    </source>
</evidence>
<dbReference type="Gene3D" id="2.120.10.30">
    <property type="entry name" value="TolB, C-terminal domain"/>
    <property type="match status" value="1"/>
</dbReference>
<gene>
    <name evidence="2" type="ORF">KC980_00030</name>
</gene>
<organism evidence="2 3">
    <name type="scientific">candidate division WWE3 bacterium</name>
    <dbReference type="NCBI Taxonomy" id="2053526"/>
    <lineage>
        <taxon>Bacteria</taxon>
        <taxon>Katanobacteria</taxon>
    </lineage>
</organism>
<keyword evidence="1" id="KW-0812">Transmembrane</keyword>
<dbReference type="InterPro" id="IPR011042">
    <property type="entry name" value="6-blade_b-propeller_TolB-like"/>
</dbReference>
<name>A0A955EAG8_UNCKA</name>
<sequence>MSKLSAKVQKLNPALPENATSFASSSVVSADSPELESKGIVYALYDITSAAPIDTLLVSKVIHDVLHNSYFYSENDSPVQVLEKAVVDVREKVTALAKGASFNILVSVLWNNVLYLVQYGYGGSYLMRDGDIKPIKAATEGKFAVSSGIVRDSDIILLGTSKFLSVYPADKLISSTEPLHSSKLPMDAAALILKIDGVYLTSADTPSFVSSIAASHATKPVGGSVKNIFSVSGSSFTSKLKNVGYVGPVLALLFIFALLYSFINKDALPEFSSLSKFFVTTPNDISDDKPSVQGDSVALEVPPPTNMLDLEEQQQEDSQNKVLRVTPSVFYDLIVSDVNLNPTEIIVTSDSIYVADSTSKRIYRSDLDVAKFTSLEPTYGSIKNLVYSDDTVSFATSNSYVYLDSSTGDESDTYDIADLGVSYSYLDFIYSTKGGDLVKYSPAEGDLDGSLWGTDSAFESPKDLAIAFNVYVLTKEGIVESFAGGVQDEEFKVSSVNDSLVGATKLVADLNFENIYIADPANKRIVVLDSSGALVNQYKSTEDDTLNDIRDISVSRDEKTLYVLNDTKIFEIPLQSPAEQTDSTQVEE</sequence>
<protein>
    <recommendedName>
        <fullName evidence="4">PPM-type phosphatase domain-containing protein</fullName>
    </recommendedName>
</protein>
<proteinExistence type="predicted"/>
<feature type="transmembrane region" description="Helical" evidence="1">
    <location>
        <begin position="243"/>
        <end position="263"/>
    </location>
</feature>
<dbReference type="AlphaFoldDB" id="A0A955EAG8"/>
<keyword evidence="1" id="KW-0472">Membrane</keyword>
<dbReference type="EMBL" id="JAGQNX010000002">
    <property type="protein sequence ID" value="MCA9307881.1"/>
    <property type="molecule type" value="Genomic_DNA"/>
</dbReference>
<comment type="caution">
    <text evidence="2">The sequence shown here is derived from an EMBL/GenBank/DDBJ whole genome shotgun (WGS) entry which is preliminary data.</text>
</comment>
<dbReference type="Proteomes" id="UP000740557">
    <property type="component" value="Unassembled WGS sequence"/>
</dbReference>